<evidence type="ECO:0000256" key="3">
    <source>
        <dbReference type="ARBA" id="ARBA00022471"/>
    </source>
</evidence>
<evidence type="ECO:0000256" key="6">
    <source>
        <dbReference type="RuleBase" id="RU367044"/>
    </source>
</evidence>
<proteinExistence type="inferred from homology"/>
<dbReference type="InterPro" id="IPR010264">
    <property type="entry name" value="Self-incomp_S1"/>
</dbReference>
<dbReference type="GO" id="GO:0060320">
    <property type="term" value="P:rejection of self pollen"/>
    <property type="evidence" value="ECO:0007669"/>
    <property type="project" value="UniProtKB-KW"/>
</dbReference>
<comment type="caution">
    <text evidence="7">The sequence shown here is derived from an EMBL/GenBank/DDBJ whole genome shotgun (WGS) entry which is preliminary data.</text>
</comment>
<keyword evidence="3 6" id="KW-0713">Self-incompatibility</keyword>
<evidence type="ECO:0000313" key="8">
    <source>
        <dbReference type="Proteomes" id="UP000236630"/>
    </source>
</evidence>
<reference evidence="7 8" key="1">
    <citation type="journal article" date="2017" name="Front. Genet.">
        <title>Draft sequencing of the heterozygous diploid genome of Satsuma (Citrus unshiu Marc.) using a hybrid assembly approach.</title>
        <authorList>
            <person name="Shimizu T."/>
            <person name="Tanizawa Y."/>
            <person name="Mochizuki T."/>
            <person name="Nagasaki H."/>
            <person name="Yoshioka T."/>
            <person name="Toyoda A."/>
            <person name="Fujiyama A."/>
            <person name="Kaminuma E."/>
            <person name="Nakamura Y."/>
        </authorList>
    </citation>
    <scope>NUCLEOTIDE SEQUENCE [LARGE SCALE GENOMIC DNA]</scope>
    <source>
        <strain evidence="8">cv. Miyagawa wase</strain>
    </source>
</reference>
<sequence length="155" mass="19143">MRKRKKWVLSPYMICWSSFLFFHSFAYVIGEDSEGLKEDVRHIRITNKIDPGVDLTFECKSRDDDFGKKVLHYNTYWEFQFRPNFWGTTRYYCWFAWRNEFKWFDIYDHNRDARECRHCVWTIQPDGPCMLNKAENNYDICYFWNRPDRVRSAIP</sequence>
<gene>
    <name evidence="7" type="ORF">CUMW_155210</name>
</gene>
<name>A0A2H5PPF3_CITUN</name>
<comment type="similarity">
    <text evidence="2 6">Belongs to the plant self-incompatibility (S1) protein family.</text>
</comment>
<protein>
    <recommendedName>
        <fullName evidence="6">S-protein homolog</fullName>
    </recommendedName>
</protein>
<keyword evidence="4 6" id="KW-0964">Secreted</keyword>
<organism evidence="7 8">
    <name type="scientific">Citrus unshiu</name>
    <name type="common">Satsuma mandarin</name>
    <name type="synonym">Citrus nobilis var. unshiu</name>
    <dbReference type="NCBI Taxonomy" id="55188"/>
    <lineage>
        <taxon>Eukaryota</taxon>
        <taxon>Viridiplantae</taxon>
        <taxon>Streptophyta</taxon>
        <taxon>Embryophyta</taxon>
        <taxon>Tracheophyta</taxon>
        <taxon>Spermatophyta</taxon>
        <taxon>Magnoliopsida</taxon>
        <taxon>eudicotyledons</taxon>
        <taxon>Gunneridae</taxon>
        <taxon>Pentapetalae</taxon>
        <taxon>rosids</taxon>
        <taxon>malvids</taxon>
        <taxon>Sapindales</taxon>
        <taxon>Rutaceae</taxon>
        <taxon>Aurantioideae</taxon>
        <taxon>Citrus</taxon>
    </lineage>
</organism>
<evidence type="ECO:0000256" key="5">
    <source>
        <dbReference type="ARBA" id="ARBA00022729"/>
    </source>
</evidence>
<dbReference type="AlphaFoldDB" id="A0A2H5PPF3"/>
<evidence type="ECO:0000256" key="2">
    <source>
        <dbReference type="ARBA" id="ARBA00005581"/>
    </source>
</evidence>
<keyword evidence="5" id="KW-0732">Signal</keyword>
<dbReference type="PANTHER" id="PTHR31232">
    <property type="match status" value="1"/>
</dbReference>
<evidence type="ECO:0000256" key="4">
    <source>
        <dbReference type="ARBA" id="ARBA00022525"/>
    </source>
</evidence>
<dbReference type="Proteomes" id="UP000236630">
    <property type="component" value="Unassembled WGS sequence"/>
</dbReference>
<dbReference type="GO" id="GO:0005576">
    <property type="term" value="C:extracellular region"/>
    <property type="evidence" value="ECO:0007669"/>
    <property type="project" value="UniProtKB-SubCell"/>
</dbReference>
<dbReference type="Pfam" id="PF05938">
    <property type="entry name" value="Self-incomp_S1"/>
    <property type="match status" value="1"/>
</dbReference>
<evidence type="ECO:0000256" key="1">
    <source>
        <dbReference type="ARBA" id="ARBA00004613"/>
    </source>
</evidence>
<keyword evidence="8" id="KW-1185">Reference proteome</keyword>
<dbReference type="PANTHER" id="PTHR31232:SF131">
    <property type="entry name" value="PLANT SELF-INCOMPATIBILITY PROTEIN S1 FAMILY"/>
    <property type="match status" value="1"/>
</dbReference>
<accession>A0A2H5PPF3</accession>
<dbReference type="EMBL" id="BDQV01000102">
    <property type="protein sequence ID" value="GAY54244.1"/>
    <property type="molecule type" value="Genomic_DNA"/>
</dbReference>
<evidence type="ECO:0000313" key="7">
    <source>
        <dbReference type="EMBL" id="GAY54244.1"/>
    </source>
</evidence>
<comment type="subcellular location">
    <subcellularLocation>
        <location evidence="1 6">Secreted</location>
    </subcellularLocation>
</comment>